<dbReference type="PANTHER" id="PTHR48104">
    <property type="entry name" value="METACASPASE-4"/>
    <property type="match status" value="1"/>
</dbReference>
<dbReference type="InterPro" id="IPR050452">
    <property type="entry name" value="Metacaspase"/>
</dbReference>
<feature type="compositionally biased region" description="Polar residues" evidence="2">
    <location>
        <begin position="268"/>
        <end position="282"/>
    </location>
</feature>
<proteinExistence type="inferred from homology"/>
<evidence type="ECO:0000313" key="4">
    <source>
        <dbReference type="EMBL" id="KAJ7765091.1"/>
    </source>
</evidence>
<evidence type="ECO:0000313" key="5">
    <source>
        <dbReference type="Proteomes" id="UP001215280"/>
    </source>
</evidence>
<organism evidence="4 5">
    <name type="scientific">Mycena maculata</name>
    <dbReference type="NCBI Taxonomy" id="230809"/>
    <lineage>
        <taxon>Eukaryota</taxon>
        <taxon>Fungi</taxon>
        <taxon>Dikarya</taxon>
        <taxon>Basidiomycota</taxon>
        <taxon>Agaricomycotina</taxon>
        <taxon>Agaricomycetes</taxon>
        <taxon>Agaricomycetidae</taxon>
        <taxon>Agaricales</taxon>
        <taxon>Marasmiineae</taxon>
        <taxon>Mycenaceae</taxon>
        <taxon>Mycena</taxon>
    </lineage>
</organism>
<comment type="similarity">
    <text evidence="1">Belongs to the peptidase C14B family.</text>
</comment>
<feature type="region of interest" description="Disordered" evidence="2">
    <location>
        <begin position="264"/>
        <end position="283"/>
    </location>
</feature>
<dbReference type="GO" id="GO:0005737">
    <property type="term" value="C:cytoplasm"/>
    <property type="evidence" value="ECO:0007669"/>
    <property type="project" value="TreeGrafter"/>
</dbReference>
<feature type="region of interest" description="Disordered" evidence="2">
    <location>
        <begin position="510"/>
        <end position="536"/>
    </location>
</feature>
<sequence length="536" mass="59430">MDSRIVLRPGARRGSCVEGQYQHLGQCLSSESSSSTITLAPKSRKRGLLVGISKTDGPFPELIAAHDDVYLMRDLLIDSYDYVSDDISILIDDGVASHVQPTRQNILLAIAELVKDVREGDSLFFHYCGHSTQVENARSRNTEEDGKDECLIPMDGEDMMIVDNDLHAALVAPLPAGAHLVAILDTCHSGSLLDLKHYRCNRVPVPWIWRGRRNSDEVRNNVVRRGAHLLTLSELQTRKTPTARAGFRTTRKSLNVMCELPAPAAPSRTGTMGSAHGRTSNGPLARLRTTASRTRTMSPPPADKENVKHGTARPVLPALSTLSKLTWILGEDDTRCDSPVAKFPCNGWCRNLDGHSTMHEREEEEVKADVISLASCKDSQISWDNEEGQSMTTLLVQILREDPKLTLKDVLIRISHATYSMALVRHGNAKAYKQQQKKFAAKISTEIARLARLESKNGSTTSLVTPKPRFSLLASSPTFPAPPKRSLFPKRVAHQIKRLNQLLNDAKTKSGVDLDNFQNPELASPRPLDLNRPWRM</sequence>
<evidence type="ECO:0000259" key="3">
    <source>
        <dbReference type="Pfam" id="PF00656"/>
    </source>
</evidence>
<dbReference type="PANTHER" id="PTHR48104:SF30">
    <property type="entry name" value="METACASPASE-1"/>
    <property type="match status" value="1"/>
</dbReference>
<accession>A0AAD7JKA9</accession>
<name>A0AAD7JKA9_9AGAR</name>
<dbReference type="Proteomes" id="UP001215280">
    <property type="component" value="Unassembled WGS sequence"/>
</dbReference>
<dbReference type="GO" id="GO:0004197">
    <property type="term" value="F:cysteine-type endopeptidase activity"/>
    <property type="evidence" value="ECO:0007669"/>
    <property type="project" value="InterPro"/>
</dbReference>
<comment type="caution">
    <text evidence="4">The sequence shown here is derived from an EMBL/GenBank/DDBJ whole genome shotgun (WGS) entry which is preliminary data.</text>
</comment>
<reference evidence="4" key="1">
    <citation type="submission" date="2023-03" db="EMBL/GenBank/DDBJ databases">
        <title>Massive genome expansion in bonnet fungi (Mycena s.s.) driven by repeated elements and novel gene families across ecological guilds.</title>
        <authorList>
            <consortium name="Lawrence Berkeley National Laboratory"/>
            <person name="Harder C.B."/>
            <person name="Miyauchi S."/>
            <person name="Viragh M."/>
            <person name="Kuo A."/>
            <person name="Thoen E."/>
            <person name="Andreopoulos B."/>
            <person name="Lu D."/>
            <person name="Skrede I."/>
            <person name="Drula E."/>
            <person name="Henrissat B."/>
            <person name="Morin E."/>
            <person name="Kohler A."/>
            <person name="Barry K."/>
            <person name="LaButti K."/>
            <person name="Morin E."/>
            <person name="Salamov A."/>
            <person name="Lipzen A."/>
            <person name="Mereny Z."/>
            <person name="Hegedus B."/>
            <person name="Baldrian P."/>
            <person name="Stursova M."/>
            <person name="Weitz H."/>
            <person name="Taylor A."/>
            <person name="Grigoriev I.V."/>
            <person name="Nagy L.G."/>
            <person name="Martin F."/>
            <person name="Kauserud H."/>
        </authorList>
    </citation>
    <scope>NUCLEOTIDE SEQUENCE</scope>
    <source>
        <strain evidence="4">CBHHK188m</strain>
    </source>
</reference>
<dbReference type="Pfam" id="PF00656">
    <property type="entry name" value="Peptidase_C14"/>
    <property type="match status" value="1"/>
</dbReference>
<keyword evidence="5" id="KW-1185">Reference proteome</keyword>
<evidence type="ECO:0000256" key="2">
    <source>
        <dbReference type="SAM" id="MobiDB-lite"/>
    </source>
</evidence>
<dbReference type="EMBL" id="JARJLG010000036">
    <property type="protein sequence ID" value="KAJ7765091.1"/>
    <property type="molecule type" value="Genomic_DNA"/>
</dbReference>
<dbReference type="InterPro" id="IPR011600">
    <property type="entry name" value="Pept_C14_caspase"/>
</dbReference>
<dbReference type="Gene3D" id="3.40.50.12660">
    <property type="match status" value="2"/>
</dbReference>
<protein>
    <submittedName>
        <fullName evidence="4">Caspase domain-containing protein</fullName>
    </submittedName>
</protein>
<dbReference type="AlphaFoldDB" id="A0AAD7JKA9"/>
<feature type="domain" description="Peptidase C14 caspase" evidence="3">
    <location>
        <begin position="45"/>
        <end position="419"/>
    </location>
</feature>
<evidence type="ECO:0000256" key="1">
    <source>
        <dbReference type="ARBA" id="ARBA00009005"/>
    </source>
</evidence>
<dbReference type="GO" id="GO:0006508">
    <property type="term" value="P:proteolysis"/>
    <property type="evidence" value="ECO:0007669"/>
    <property type="project" value="InterPro"/>
</dbReference>
<gene>
    <name evidence="4" type="ORF">DFH07DRAFT_811384</name>
</gene>